<dbReference type="InterPro" id="IPR036291">
    <property type="entry name" value="NAD(P)-bd_dom_sf"/>
</dbReference>
<dbReference type="InterPro" id="IPR050721">
    <property type="entry name" value="Trk_Ktr_HKT_K-transport"/>
</dbReference>
<evidence type="ECO:0000313" key="2">
    <source>
        <dbReference type="EMBL" id="OAV59178.1"/>
    </source>
</evidence>
<organism evidence="2 3">
    <name type="scientific">Enteractinococcus helveticum</name>
    <dbReference type="NCBI Taxonomy" id="1837282"/>
    <lineage>
        <taxon>Bacteria</taxon>
        <taxon>Bacillati</taxon>
        <taxon>Actinomycetota</taxon>
        <taxon>Actinomycetes</taxon>
        <taxon>Micrococcales</taxon>
        <taxon>Micrococcaceae</taxon>
    </lineage>
</organism>
<name>A0A1B7LVW2_9MICC</name>
<dbReference type="Proteomes" id="UP000078292">
    <property type="component" value="Unassembled WGS sequence"/>
</dbReference>
<dbReference type="InterPro" id="IPR006037">
    <property type="entry name" value="RCK_C"/>
</dbReference>
<evidence type="ECO:0000259" key="1">
    <source>
        <dbReference type="PROSITE" id="PS51201"/>
    </source>
</evidence>
<dbReference type="InterPro" id="IPR003148">
    <property type="entry name" value="RCK_N"/>
</dbReference>
<dbReference type="Pfam" id="PF02080">
    <property type="entry name" value="TrkA_C"/>
    <property type="match status" value="1"/>
</dbReference>
<dbReference type="PANTHER" id="PTHR43833">
    <property type="entry name" value="POTASSIUM CHANNEL PROTEIN 2-RELATED-RELATED"/>
    <property type="match status" value="1"/>
</dbReference>
<proteinExistence type="predicted"/>
<dbReference type="GO" id="GO:0006813">
    <property type="term" value="P:potassium ion transport"/>
    <property type="evidence" value="ECO:0007669"/>
    <property type="project" value="InterPro"/>
</dbReference>
<comment type="caution">
    <text evidence="2">The sequence shown here is derived from an EMBL/GenBank/DDBJ whole genome shotgun (WGS) entry which is preliminary data.</text>
</comment>
<dbReference type="Pfam" id="PF02254">
    <property type="entry name" value="TrkA_N"/>
    <property type="match status" value="1"/>
</dbReference>
<evidence type="ECO:0000313" key="3">
    <source>
        <dbReference type="Proteomes" id="UP000078292"/>
    </source>
</evidence>
<reference evidence="2 3" key="1">
    <citation type="submission" date="2016-04" db="EMBL/GenBank/DDBJ databases">
        <title>First whole genome shotgun sequence of the bacterium Enteractinococcus sp. strain UASWS1574.</title>
        <authorList>
            <person name="Crovadore J."/>
            <person name="Chablais R."/>
            <person name="Lefort F."/>
        </authorList>
    </citation>
    <scope>NUCLEOTIDE SEQUENCE [LARGE SCALE GENOMIC DNA]</scope>
    <source>
        <strain evidence="2 3">UASWS1574</strain>
    </source>
</reference>
<dbReference type="RefSeq" id="WP_043058857.1">
    <property type="nucleotide sequence ID" value="NZ_LXEY01000022.1"/>
</dbReference>
<dbReference type="PROSITE" id="PS51201">
    <property type="entry name" value="RCK_N"/>
    <property type="match status" value="1"/>
</dbReference>
<dbReference type="EMBL" id="LXEY01000022">
    <property type="protein sequence ID" value="OAV59178.1"/>
    <property type="molecule type" value="Genomic_DNA"/>
</dbReference>
<dbReference type="SUPFAM" id="SSF116726">
    <property type="entry name" value="TrkA C-terminal domain-like"/>
    <property type="match status" value="1"/>
</dbReference>
<dbReference type="SUPFAM" id="SSF51735">
    <property type="entry name" value="NAD(P)-binding Rossmann-fold domains"/>
    <property type="match status" value="1"/>
</dbReference>
<accession>A0A1B7LVW2</accession>
<gene>
    <name evidence="2" type="ORF">A6F49_14925</name>
</gene>
<sequence>MARPLDSPVLVIGLGRFGSALARELTELGREIMALEQDRNIVQHFADAFTTIVQADATDITALEQVGADQFETAVVGIGTSVENSVLTVANLVDLGITNIWAKAITRSHGEILERIGANHVIYPEQEAGERTAHLLSGTMRNFTEFSPDYALAIISVPPVLANRSVRELRLKERYGVTLVAYEADAEFQNISMDTKLPEGTNMLVAGPTDRVDDFAKRI</sequence>
<keyword evidence="3" id="KW-1185">Reference proteome</keyword>
<dbReference type="GO" id="GO:0008324">
    <property type="term" value="F:monoatomic cation transmembrane transporter activity"/>
    <property type="evidence" value="ECO:0007669"/>
    <property type="project" value="InterPro"/>
</dbReference>
<dbReference type="Gene3D" id="3.40.50.720">
    <property type="entry name" value="NAD(P)-binding Rossmann-like Domain"/>
    <property type="match status" value="1"/>
</dbReference>
<dbReference type="PANTHER" id="PTHR43833:SF7">
    <property type="entry name" value="KTR SYSTEM POTASSIUM UPTAKE PROTEIN C"/>
    <property type="match status" value="1"/>
</dbReference>
<dbReference type="STRING" id="1837282.A6F49_14925"/>
<dbReference type="InterPro" id="IPR036721">
    <property type="entry name" value="RCK_C_sf"/>
</dbReference>
<feature type="domain" description="RCK N-terminal" evidence="1">
    <location>
        <begin position="6"/>
        <end position="122"/>
    </location>
</feature>
<dbReference type="AlphaFoldDB" id="A0A1B7LVW2"/>
<protein>
    <recommendedName>
        <fullName evidence="1">RCK N-terminal domain-containing protein</fullName>
    </recommendedName>
</protein>
<dbReference type="Gene3D" id="3.30.70.1450">
    <property type="entry name" value="Regulator of K+ conductance, C-terminal domain"/>
    <property type="match status" value="1"/>
</dbReference>